<dbReference type="PANTHER" id="PTHR43823">
    <property type="entry name" value="SPORULATION PROTEIN YKVU"/>
    <property type="match status" value="1"/>
</dbReference>
<organism evidence="11 12">
    <name type="scientific">Segatella oulorum</name>
    <dbReference type="NCBI Taxonomy" id="28136"/>
    <lineage>
        <taxon>Bacteria</taxon>
        <taxon>Pseudomonadati</taxon>
        <taxon>Bacteroidota</taxon>
        <taxon>Bacteroidia</taxon>
        <taxon>Bacteroidales</taxon>
        <taxon>Prevotellaceae</taxon>
        <taxon>Segatella</taxon>
    </lineage>
</organism>
<dbReference type="NCBIfam" id="TIGR00797">
    <property type="entry name" value="matE"/>
    <property type="match status" value="1"/>
</dbReference>
<evidence type="ECO:0000256" key="3">
    <source>
        <dbReference type="ARBA" id="ARBA00022106"/>
    </source>
</evidence>
<evidence type="ECO:0000313" key="11">
    <source>
        <dbReference type="EMBL" id="SKA13732.1"/>
    </source>
</evidence>
<dbReference type="GO" id="GO:0015297">
    <property type="term" value="F:antiporter activity"/>
    <property type="evidence" value="ECO:0007669"/>
    <property type="project" value="InterPro"/>
</dbReference>
<evidence type="ECO:0000256" key="2">
    <source>
        <dbReference type="ARBA" id="ARBA00008417"/>
    </source>
</evidence>
<feature type="transmembrane region" description="Helical" evidence="10">
    <location>
        <begin position="99"/>
        <end position="118"/>
    </location>
</feature>
<feature type="transmembrane region" description="Helical" evidence="10">
    <location>
        <begin position="138"/>
        <end position="155"/>
    </location>
</feature>
<feature type="transmembrane region" description="Helical" evidence="10">
    <location>
        <begin position="167"/>
        <end position="188"/>
    </location>
</feature>
<dbReference type="STRING" id="28136.SAMN02745202_02200"/>
<gene>
    <name evidence="11" type="ORF">SAMN02745202_02200</name>
</gene>
<dbReference type="eggNOG" id="COG0534">
    <property type="taxonomic scope" value="Bacteria"/>
</dbReference>
<sequence>MQKDENYVFLTSAPIPKVIGTMAVPTIISMLVTSLYNMADTYFVGKINTQATAAVGIVFSVMFVVQAFAFFFGNGAGTYIARELGAERKQNAERMASTALAYALFFAAMIVVLGLLFLHPLSILLGSTPTILPYTKDYLGISLLGTPFIMGTLCMNNQMRYQGYARYSMYGVVVGAVVNCVLDPVLIFTCGMGVSGAAWASVAGQMIGFSVMYRMSLHPHIIHYHWQNVTFRGSLVREIIAGGTPSLLRQGLASLSTIALNVGAGGFGDAAIAGMSIVNRLTMFIFSMVVGLGQGYQPMCGFCYGARLYDRVKGGFWFCVKVSAVFLVCMAVLLSFFSSEVITLFRDDIHVVNVGAAALRYQLLTVIFSAIIIPANMVTQTCRMPIRANILAAARQGLFFVPFILVLPHHFGLLGVEISQPVSDVVTLLVTLPLVYLSLREMPSSNAN</sequence>
<keyword evidence="9" id="KW-0046">Antibiotic resistance</keyword>
<feature type="transmembrane region" description="Helical" evidence="10">
    <location>
        <begin position="21"/>
        <end position="39"/>
    </location>
</feature>
<feature type="transmembrane region" description="Helical" evidence="10">
    <location>
        <begin position="398"/>
        <end position="416"/>
    </location>
</feature>
<keyword evidence="4" id="KW-0813">Transport</keyword>
<keyword evidence="7 10" id="KW-1133">Transmembrane helix</keyword>
<dbReference type="InterPro" id="IPR051327">
    <property type="entry name" value="MATE_MepA_subfamily"/>
</dbReference>
<comment type="similarity">
    <text evidence="2">Belongs to the multi antimicrobial extrusion (MATE) (TC 2.A.66.1) family. MepA subfamily.</text>
</comment>
<comment type="subcellular location">
    <subcellularLocation>
        <location evidence="1">Cell membrane</location>
        <topology evidence="1">Multi-pass membrane protein</topology>
    </subcellularLocation>
</comment>
<keyword evidence="5" id="KW-1003">Cell membrane</keyword>
<dbReference type="InterPro" id="IPR002528">
    <property type="entry name" value="MATE_fam"/>
</dbReference>
<name>A0A1T4RCF4_9BACT</name>
<dbReference type="EMBL" id="FUXK01000031">
    <property type="protein sequence ID" value="SKA13732.1"/>
    <property type="molecule type" value="Genomic_DNA"/>
</dbReference>
<evidence type="ECO:0000256" key="10">
    <source>
        <dbReference type="SAM" id="Phobius"/>
    </source>
</evidence>
<dbReference type="Proteomes" id="UP000190065">
    <property type="component" value="Unassembled WGS sequence"/>
</dbReference>
<reference evidence="11 12" key="1">
    <citation type="submission" date="2017-02" db="EMBL/GenBank/DDBJ databases">
        <authorList>
            <person name="Peterson S.W."/>
        </authorList>
    </citation>
    <scope>NUCLEOTIDE SEQUENCE [LARGE SCALE GENOMIC DNA]</scope>
    <source>
        <strain evidence="11 12">ATCC 43324</strain>
    </source>
</reference>
<dbReference type="InterPro" id="IPR045070">
    <property type="entry name" value="MATE_MepA-like"/>
</dbReference>
<dbReference type="GO" id="GO:0005886">
    <property type="term" value="C:plasma membrane"/>
    <property type="evidence" value="ECO:0007669"/>
    <property type="project" value="UniProtKB-SubCell"/>
</dbReference>
<evidence type="ECO:0000256" key="4">
    <source>
        <dbReference type="ARBA" id="ARBA00022448"/>
    </source>
</evidence>
<dbReference type="Pfam" id="PF01554">
    <property type="entry name" value="MatE"/>
    <property type="match status" value="2"/>
</dbReference>
<evidence type="ECO:0000256" key="8">
    <source>
        <dbReference type="ARBA" id="ARBA00023136"/>
    </source>
</evidence>
<evidence type="ECO:0000256" key="1">
    <source>
        <dbReference type="ARBA" id="ARBA00004651"/>
    </source>
</evidence>
<feature type="transmembrane region" description="Helical" evidence="10">
    <location>
        <begin position="358"/>
        <end position="378"/>
    </location>
</feature>
<feature type="transmembrane region" description="Helical" evidence="10">
    <location>
        <begin position="51"/>
        <end position="72"/>
    </location>
</feature>
<dbReference type="InterPro" id="IPR048279">
    <property type="entry name" value="MdtK-like"/>
</dbReference>
<protein>
    <recommendedName>
        <fullName evidence="3">Multidrug export protein MepA</fullName>
    </recommendedName>
</protein>
<proteinExistence type="inferred from homology"/>
<dbReference type="GO" id="GO:0046677">
    <property type="term" value="P:response to antibiotic"/>
    <property type="evidence" value="ECO:0007669"/>
    <property type="project" value="UniProtKB-KW"/>
</dbReference>
<dbReference type="GO" id="GO:0042910">
    <property type="term" value="F:xenobiotic transmembrane transporter activity"/>
    <property type="evidence" value="ECO:0007669"/>
    <property type="project" value="InterPro"/>
</dbReference>
<dbReference type="PIRSF" id="PIRSF006603">
    <property type="entry name" value="DinF"/>
    <property type="match status" value="1"/>
</dbReference>
<accession>A0A1T4RCF4</accession>
<keyword evidence="6 10" id="KW-0812">Transmembrane</keyword>
<dbReference type="PANTHER" id="PTHR43823:SF3">
    <property type="entry name" value="MULTIDRUG EXPORT PROTEIN MEPA"/>
    <property type="match status" value="1"/>
</dbReference>
<evidence type="ECO:0000256" key="6">
    <source>
        <dbReference type="ARBA" id="ARBA00022692"/>
    </source>
</evidence>
<evidence type="ECO:0000256" key="7">
    <source>
        <dbReference type="ARBA" id="ARBA00022989"/>
    </source>
</evidence>
<evidence type="ECO:0000256" key="5">
    <source>
        <dbReference type="ARBA" id="ARBA00022475"/>
    </source>
</evidence>
<dbReference type="CDD" id="cd13143">
    <property type="entry name" value="MATE_MepA_like"/>
    <property type="match status" value="1"/>
</dbReference>
<evidence type="ECO:0000313" key="12">
    <source>
        <dbReference type="Proteomes" id="UP000190065"/>
    </source>
</evidence>
<dbReference type="RefSeq" id="WP_078805822.1">
    <property type="nucleotide sequence ID" value="NZ_FUXK01000031.1"/>
</dbReference>
<dbReference type="AlphaFoldDB" id="A0A1T4RCF4"/>
<feature type="transmembrane region" description="Helical" evidence="10">
    <location>
        <begin position="316"/>
        <end position="338"/>
    </location>
</feature>
<keyword evidence="8 10" id="KW-0472">Membrane</keyword>
<evidence type="ECO:0000256" key="9">
    <source>
        <dbReference type="ARBA" id="ARBA00023251"/>
    </source>
</evidence>